<feature type="domain" description="DUF1232" evidence="5">
    <location>
        <begin position="86"/>
        <end position="121"/>
    </location>
</feature>
<proteinExistence type="predicted"/>
<evidence type="ECO:0000313" key="6">
    <source>
        <dbReference type="EMBL" id="MDI9858916.1"/>
    </source>
</evidence>
<keyword evidence="7" id="KW-1185">Reference proteome</keyword>
<protein>
    <submittedName>
        <fullName evidence="6">YkvA family protein</fullName>
    </submittedName>
</protein>
<evidence type="ECO:0000313" key="7">
    <source>
        <dbReference type="Proteomes" id="UP001236507"/>
    </source>
</evidence>
<dbReference type="EMBL" id="JASHIF010000004">
    <property type="protein sequence ID" value="MDI9858916.1"/>
    <property type="molecule type" value="Genomic_DNA"/>
</dbReference>
<evidence type="ECO:0000256" key="4">
    <source>
        <dbReference type="ARBA" id="ARBA00023136"/>
    </source>
</evidence>
<dbReference type="InterPro" id="IPR010652">
    <property type="entry name" value="DUF1232"/>
</dbReference>
<comment type="caution">
    <text evidence="6">The sequence shown here is derived from an EMBL/GenBank/DDBJ whole genome shotgun (WGS) entry which is preliminary data.</text>
</comment>
<organism evidence="6 7">
    <name type="scientific">Flectobacillus roseus</name>
    <dbReference type="NCBI Taxonomy" id="502259"/>
    <lineage>
        <taxon>Bacteria</taxon>
        <taxon>Pseudomonadati</taxon>
        <taxon>Bacteroidota</taxon>
        <taxon>Cytophagia</taxon>
        <taxon>Cytophagales</taxon>
        <taxon>Flectobacillaceae</taxon>
        <taxon>Flectobacillus</taxon>
    </lineage>
</organism>
<comment type="subcellular location">
    <subcellularLocation>
        <location evidence="1">Endomembrane system</location>
        <topology evidence="1">Multi-pass membrane protein</topology>
    </subcellularLocation>
</comment>
<keyword evidence="4" id="KW-0472">Membrane</keyword>
<accession>A0ABT6Y5W2</accession>
<gene>
    <name evidence="6" type="ORF">QM524_06835</name>
</gene>
<evidence type="ECO:0000256" key="1">
    <source>
        <dbReference type="ARBA" id="ARBA00004127"/>
    </source>
</evidence>
<evidence type="ECO:0000256" key="2">
    <source>
        <dbReference type="ARBA" id="ARBA00022692"/>
    </source>
</evidence>
<dbReference type="Pfam" id="PF06803">
    <property type="entry name" value="DUF1232"/>
    <property type="match status" value="1"/>
</dbReference>
<sequence length="148" mass="16743">MAQDDLASRVLNSIFFKSATKKASKYAMGSLALLELLREVLSKAKDIADKENKGVGQVLTDKLTTLSRMVKAYVSGQYRIVPWPTILKIVAVLIYFVSPIDVIPDILPIIGLTDDLAIVLWLFRALHEDIENFEAWERNQLFQDFSIE</sequence>
<evidence type="ECO:0000256" key="3">
    <source>
        <dbReference type="ARBA" id="ARBA00022989"/>
    </source>
</evidence>
<name>A0ABT6Y5W2_9BACT</name>
<reference evidence="6 7" key="1">
    <citation type="submission" date="2023-05" db="EMBL/GenBank/DDBJ databases">
        <title>Novel species of genus Flectobacillus isolated from stream in China.</title>
        <authorList>
            <person name="Lu H."/>
        </authorList>
    </citation>
    <scope>NUCLEOTIDE SEQUENCE [LARGE SCALE GENOMIC DNA]</scope>
    <source>
        <strain evidence="6 7">KCTC 42575</strain>
    </source>
</reference>
<evidence type="ECO:0000259" key="5">
    <source>
        <dbReference type="Pfam" id="PF06803"/>
    </source>
</evidence>
<keyword evidence="3" id="KW-1133">Transmembrane helix</keyword>
<keyword evidence="2" id="KW-0812">Transmembrane</keyword>
<dbReference type="Proteomes" id="UP001236507">
    <property type="component" value="Unassembled WGS sequence"/>
</dbReference>
<dbReference type="RefSeq" id="WP_095166442.1">
    <property type="nucleotide sequence ID" value="NZ_JASHIF010000004.1"/>
</dbReference>